<organism evidence="2 3">
    <name type="scientific">Micromonospora antibiotica</name>
    <dbReference type="NCBI Taxonomy" id="2807623"/>
    <lineage>
        <taxon>Bacteria</taxon>
        <taxon>Bacillati</taxon>
        <taxon>Actinomycetota</taxon>
        <taxon>Actinomycetes</taxon>
        <taxon>Micromonosporales</taxon>
        <taxon>Micromonosporaceae</taxon>
        <taxon>Micromonospora</taxon>
    </lineage>
</organism>
<dbReference type="RefSeq" id="WP_208569819.1">
    <property type="nucleotide sequence ID" value="NZ_JAGFWR010000022.1"/>
</dbReference>
<feature type="compositionally biased region" description="Low complexity" evidence="1">
    <location>
        <begin position="126"/>
        <end position="142"/>
    </location>
</feature>
<proteinExistence type="predicted"/>
<feature type="region of interest" description="Disordered" evidence="1">
    <location>
        <begin position="110"/>
        <end position="142"/>
    </location>
</feature>
<dbReference type="Proteomes" id="UP000671399">
    <property type="component" value="Unassembled WGS sequence"/>
</dbReference>
<dbReference type="EMBL" id="JAGFWR010000022">
    <property type="protein sequence ID" value="MBO4164291.1"/>
    <property type="molecule type" value="Genomic_DNA"/>
</dbReference>
<evidence type="ECO:0000313" key="3">
    <source>
        <dbReference type="Proteomes" id="UP000671399"/>
    </source>
</evidence>
<protein>
    <submittedName>
        <fullName evidence="2">Uncharacterized protein</fullName>
    </submittedName>
</protein>
<evidence type="ECO:0000313" key="2">
    <source>
        <dbReference type="EMBL" id="MBO4164291.1"/>
    </source>
</evidence>
<reference evidence="2 3" key="1">
    <citation type="submission" date="2021-03" db="EMBL/GenBank/DDBJ databases">
        <authorList>
            <person name="Lee D.-H."/>
        </authorList>
    </citation>
    <scope>NUCLEOTIDE SEQUENCE [LARGE SCALE GENOMIC DNA]</scope>
    <source>
        <strain evidence="2 3">MMS20-R2-23</strain>
    </source>
</reference>
<comment type="caution">
    <text evidence="2">The sequence shown here is derived from an EMBL/GenBank/DDBJ whole genome shotgun (WGS) entry which is preliminary data.</text>
</comment>
<sequence>MASRTGNDAVRALRARQEVERRAVRAVEQAGAALADVVERRRELVARLDGEVQEARAAHELSVVVLATVLRDDGLAAELAGLDVSRVRALRRGFDGKVVRERIAQTGAVVSRRRGRAPTEDAAPRVGPVAGGESSAGAAVGG</sequence>
<name>A0ABS3VF77_9ACTN</name>
<keyword evidence="3" id="KW-1185">Reference proteome</keyword>
<accession>A0ABS3VF77</accession>
<evidence type="ECO:0000256" key="1">
    <source>
        <dbReference type="SAM" id="MobiDB-lite"/>
    </source>
</evidence>
<gene>
    <name evidence="2" type="ORF">JQN83_26260</name>
</gene>